<organism evidence="1 2">
    <name type="scientific">Xylaria curta</name>
    <dbReference type="NCBI Taxonomy" id="42375"/>
    <lineage>
        <taxon>Eukaryota</taxon>
        <taxon>Fungi</taxon>
        <taxon>Dikarya</taxon>
        <taxon>Ascomycota</taxon>
        <taxon>Pezizomycotina</taxon>
        <taxon>Sordariomycetes</taxon>
        <taxon>Xylariomycetidae</taxon>
        <taxon>Xylariales</taxon>
        <taxon>Xylariaceae</taxon>
        <taxon>Xylaria</taxon>
    </lineage>
</organism>
<reference evidence="1" key="1">
    <citation type="submission" date="2022-10" db="EMBL/GenBank/DDBJ databases">
        <title>Genome Sequence of Xylaria curta.</title>
        <authorList>
            <person name="Buettner E."/>
        </authorList>
    </citation>
    <scope>NUCLEOTIDE SEQUENCE</scope>
    <source>
        <strain evidence="1">Babe10</strain>
    </source>
</reference>
<comment type="caution">
    <text evidence="1">The sequence shown here is derived from an EMBL/GenBank/DDBJ whole genome shotgun (WGS) entry which is preliminary data.</text>
</comment>
<accession>A0ACC1NZV6</accession>
<name>A0ACC1NZV6_9PEZI</name>
<keyword evidence="2" id="KW-1185">Reference proteome</keyword>
<evidence type="ECO:0000313" key="1">
    <source>
        <dbReference type="EMBL" id="KAJ2984932.1"/>
    </source>
</evidence>
<dbReference type="Proteomes" id="UP001143856">
    <property type="component" value="Unassembled WGS sequence"/>
</dbReference>
<sequence>MSTSTFSYAQAAKGQSAAQAATTTAQQSPNPSQTASVAGNQSRDVTTTSNSTRAPSVAVSISSNDVDSSHSARSTSTKPETSRSRATEANQDDANTAVSIAGSVSSYRAGTDMPSSDGATKGTEPRGRSINPSSETDDHNEGKKGKKPKKAKSAEKDAETGQEGEKEGPAPKIELSEAPLPSVNVWVQRQQAAKAKTIDLPANSGANPSQTQASGDSKARSPHNEAMDSNKITFNGKQGSKRDGEPSPRGANQGPRRTAPRGARAHEKEAEINMLANNPASWPTPETAAVNLKTQPQTQLEKPEKEDKEEAGAAKPKQKKEWVQLPNFVPTVKFETALPGRGPRGGRVGGARGGRDTATSHHTANSTERAQDSNVASRTNTTSKRPSVEGSGPREGRKNITHAEHSRLPKETASDNTTSEQLKLNQPGVVNGSNSEQTRQAPAPSPQTDENPKSSDSHKDIRTQNTRDSHPQGQNSANHRNSERTRGGGRGRGGFNQNNHNGLSHYTQNPYPNQHHGYAFPSTGPRHATYGNGYPAVSYTFPSQAGPGQRKSANGNRGRGNGRLQAMAPINVPYDANLYPSPNSGMYSYDAGNLLQLAQTQVEYYFSVENCVKDWYLRTHMDSQGFVPIPFIASFNRMRELLVDLNILRQACIDSAVLELVMGGDGVERVRSKEGWDKWVIQDMKLRDPSARHDGPSTWQPFNNGLQHPMMSPHYPVEAPPVFSPTSEHGFANGNYGILPPNTSTINGVNGHARPLESQLSATVPEFSPSATSTFNNFKFASQKNSEDAKIPTKKESNGATSRINGVMHDQPQMSSGGLHTANGVALAHESDGR</sequence>
<proteinExistence type="predicted"/>
<gene>
    <name evidence="1" type="ORF">NUW58_g5804</name>
</gene>
<dbReference type="EMBL" id="JAPDGR010001196">
    <property type="protein sequence ID" value="KAJ2984932.1"/>
    <property type="molecule type" value="Genomic_DNA"/>
</dbReference>
<evidence type="ECO:0000313" key="2">
    <source>
        <dbReference type="Proteomes" id="UP001143856"/>
    </source>
</evidence>
<protein>
    <submittedName>
        <fullName evidence="1">Uncharacterized protein</fullName>
    </submittedName>
</protein>